<feature type="signal peptide" evidence="1">
    <location>
        <begin position="1"/>
        <end position="24"/>
    </location>
</feature>
<feature type="chain" id="PRO_5022202339" evidence="1">
    <location>
        <begin position="25"/>
        <end position="168"/>
    </location>
</feature>
<dbReference type="RefSeq" id="WP_145432983.1">
    <property type="nucleotide sequence ID" value="NZ_CP036339.1"/>
</dbReference>
<protein>
    <submittedName>
        <fullName evidence="2">Uncharacterized protein</fullName>
    </submittedName>
</protein>
<evidence type="ECO:0000313" key="3">
    <source>
        <dbReference type="Proteomes" id="UP000317909"/>
    </source>
</evidence>
<reference evidence="2 3" key="1">
    <citation type="submission" date="2019-02" db="EMBL/GenBank/DDBJ databases">
        <title>Deep-cultivation of Planctomycetes and their phenomic and genomic characterization uncovers novel biology.</title>
        <authorList>
            <person name="Wiegand S."/>
            <person name="Jogler M."/>
            <person name="Boedeker C."/>
            <person name="Pinto D."/>
            <person name="Vollmers J."/>
            <person name="Rivas-Marin E."/>
            <person name="Kohn T."/>
            <person name="Peeters S.H."/>
            <person name="Heuer A."/>
            <person name="Rast P."/>
            <person name="Oberbeckmann S."/>
            <person name="Bunk B."/>
            <person name="Jeske O."/>
            <person name="Meyerdierks A."/>
            <person name="Storesund J.E."/>
            <person name="Kallscheuer N."/>
            <person name="Luecker S."/>
            <person name="Lage O.M."/>
            <person name="Pohl T."/>
            <person name="Merkel B.J."/>
            <person name="Hornburger P."/>
            <person name="Mueller R.-W."/>
            <person name="Bruemmer F."/>
            <person name="Labrenz M."/>
            <person name="Spormann A.M."/>
            <person name="Op den Camp H."/>
            <person name="Overmann J."/>
            <person name="Amann R."/>
            <person name="Jetten M.S.M."/>
            <person name="Mascher T."/>
            <person name="Medema M.H."/>
            <person name="Devos D.P."/>
            <person name="Kaster A.-K."/>
            <person name="Ovreas L."/>
            <person name="Rohde M."/>
            <person name="Galperin M.Y."/>
            <person name="Jogler C."/>
        </authorList>
    </citation>
    <scope>NUCLEOTIDE SEQUENCE [LARGE SCALE GENOMIC DNA]</scope>
    <source>
        <strain evidence="2 3">I41</strain>
    </source>
</reference>
<accession>A0A517TYD2</accession>
<organism evidence="2 3">
    <name type="scientific">Lacipirellula limnantheis</name>
    <dbReference type="NCBI Taxonomy" id="2528024"/>
    <lineage>
        <taxon>Bacteria</taxon>
        <taxon>Pseudomonadati</taxon>
        <taxon>Planctomycetota</taxon>
        <taxon>Planctomycetia</taxon>
        <taxon>Pirellulales</taxon>
        <taxon>Lacipirellulaceae</taxon>
        <taxon>Lacipirellula</taxon>
    </lineage>
</organism>
<evidence type="ECO:0000256" key="1">
    <source>
        <dbReference type="SAM" id="SignalP"/>
    </source>
</evidence>
<dbReference type="Proteomes" id="UP000317909">
    <property type="component" value="Chromosome"/>
</dbReference>
<dbReference type="KEGG" id="llh:I41_25730"/>
<keyword evidence="3" id="KW-1185">Reference proteome</keyword>
<evidence type="ECO:0000313" key="2">
    <source>
        <dbReference type="EMBL" id="QDT73384.1"/>
    </source>
</evidence>
<name>A0A517TYD2_9BACT</name>
<dbReference type="EMBL" id="CP036339">
    <property type="protein sequence ID" value="QDT73384.1"/>
    <property type="molecule type" value="Genomic_DNA"/>
</dbReference>
<keyword evidence="1" id="KW-0732">Signal</keyword>
<gene>
    <name evidence="2" type="ORF">I41_25730</name>
</gene>
<proteinExistence type="predicted"/>
<dbReference type="AlphaFoldDB" id="A0A517TYD2"/>
<sequence length="168" mass="18159" precursor="true">MNHTLFRFSLVALLATLVAQAAQASIPPMSETYPIDVTIAQNQPLEIVRPNFFDLDHPKLLKLSGVLAGPQPGSLAVFFDWIDPAGGKQTSPVQEFPFTPGGTNLVDLEYTIPYCPAEVSVDFRLANADVVRFVGEFTHICLVPEPTTILTAGIAGLALVVAARRQSR</sequence>